<feature type="domain" description="Clp ATPase C-terminal" evidence="8">
    <location>
        <begin position="322"/>
        <end position="415"/>
    </location>
</feature>
<dbReference type="NCBIfam" id="TIGR00390">
    <property type="entry name" value="hslU"/>
    <property type="match status" value="1"/>
</dbReference>
<evidence type="ECO:0000256" key="5">
    <source>
        <dbReference type="ARBA" id="ARBA00022840"/>
    </source>
</evidence>
<dbReference type="GO" id="GO:0051603">
    <property type="term" value="P:proteolysis involved in protein catabolic process"/>
    <property type="evidence" value="ECO:0007669"/>
    <property type="project" value="TreeGrafter"/>
</dbReference>
<dbReference type="InterPro" id="IPR003593">
    <property type="entry name" value="AAA+_ATPase"/>
</dbReference>
<evidence type="ECO:0000313" key="10">
    <source>
        <dbReference type="Proteomes" id="UP000728032"/>
    </source>
</evidence>
<feature type="domain" description="AAA+ ATPase" evidence="7">
    <location>
        <begin position="576"/>
        <end position="857"/>
    </location>
</feature>
<dbReference type="GO" id="GO:0016887">
    <property type="term" value="F:ATP hydrolysis activity"/>
    <property type="evidence" value="ECO:0007669"/>
    <property type="project" value="InterPro"/>
</dbReference>
<dbReference type="OrthoDB" id="6761483at2759"/>
<dbReference type="Gene3D" id="3.40.50.300">
    <property type="entry name" value="P-loop containing nucleotide triphosphate hydrolases"/>
    <property type="match status" value="4"/>
</dbReference>
<dbReference type="InterPro" id="IPR050052">
    <property type="entry name" value="ATP-dep_Clp_protease_ClpX"/>
</dbReference>
<dbReference type="InterPro" id="IPR029058">
    <property type="entry name" value="AB_hydrolase_fold"/>
</dbReference>
<dbReference type="Gene3D" id="2.120.10.30">
    <property type="entry name" value="TolB, C-terminal domain"/>
    <property type="match status" value="1"/>
</dbReference>
<evidence type="ECO:0000256" key="6">
    <source>
        <dbReference type="ARBA" id="ARBA00023186"/>
    </source>
</evidence>
<dbReference type="InterPro" id="IPR001375">
    <property type="entry name" value="Peptidase_S9_cat"/>
</dbReference>
<dbReference type="Pfam" id="PF07724">
    <property type="entry name" value="AAA_2"/>
    <property type="match status" value="1"/>
</dbReference>
<keyword evidence="3" id="KW-0963">Cytoplasm</keyword>
<comment type="similarity">
    <text evidence="2">Belongs to the ClpX chaperone family. HslU subfamily.</text>
</comment>
<evidence type="ECO:0000256" key="2">
    <source>
        <dbReference type="ARBA" id="ARBA00009771"/>
    </source>
</evidence>
<dbReference type="SMART" id="SM00382">
    <property type="entry name" value="AAA"/>
    <property type="match status" value="2"/>
</dbReference>
<dbReference type="FunFam" id="3.40.50.300:FF:000213">
    <property type="entry name" value="ATP-dependent protease ATPase subunit HslU"/>
    <property type="match status" value="1"/>
</dbReference>
<keyword evidence="4" id="KW-0547">Nucleotide-binding</keyword>
<protein>
    <submittedName>
        <fullName evidence="9">Uncharacterized protein</fullName>
    </submittedName>
</protein>
<feature type="domain" description="AAA+ ATPase" evidence="7">
    <location>
        <begin position="48"/>
        <end position="323"/>
    </location>
</feature>
<dbReference type="Pfam" id="PF13541">
    <property type="entry name" value="ChlI"/>
    <property type="match status" value="1"/>
</dbReference>
<dbReference type="Gene3D" id="3.30.230.10">
    <property type="match status" value="1"/>
</dbReference>
<dbReference type="InterPro" id="IPR011042">
    <property type="entry name" value="6-blade_b-propeller_TolB-like"/>
</dbReference>
<evidence type="ECO:0000259" key="7">
    <source>
        <dbReference type="SMART" id="SM00382"/>
    </source>
</evidence>
<dbReference type="NCBIfam" id="NF003544">
    <property type="entry name" value="PRK05201.1"/>
    <property type="match status" value="1"/>
</dbReference>
<dbReference type="Gene3D" id="3.40.50.1820">
    <property type="entry name" value="alpha/beta hydrolase"/>
    <property type="match status" value="1"/>
</dbReference>
<dbReference type="SUPFAM" id="SSF53474">
    <property type="entry name" value="alpha/beta-Hydrolases"/>
    <property type="match status" value="1"/>
</dbReference>
<dbReference type="EMBL" id="CAJPVJ010000112">
    <property type="protein sequence ID" value="CAG2161103.1"/>
    <property type="molecule type" value="Genomic_DNA"/>
</dbReference>
<organism evidence="9">
    <name type="scientific">Oppiella nova</name>
    <dbReference type="NCBI Taxonomy" id="334625"/>
    <lineage>
        <taxon>Eukaryota</taxon>
        <taxon>Metazoa</taxon>
        <taxon>Ecdysozoa</taxon>
        <taxon>Arthropoda</taxon>
        <taxon>Chelicerata</taxon>
        <taxon>Arachnida</taxon>
        <taxon>Acari</taxon>
        <taxon>Acariformes</taxon>
        <taxon>Sarcoptiformes</taxon>
        <taxon>Oribatida</taxon>
        <taxon>Brachypylina</taxon>
        <taxon>Oppioidea</taxon>
        <taxon>Oppiidae</taxon>
        <taxon>Oppiella</taxon>
    </lineage>
</organism>
<accession>A0A7R9L9N8</accession>
<dbReference type="InterPro" id="IPR000523">
    <property type="entry name" value="Mg_chelatse_chII-like_cat_dom"/>
</dbReference>
<dbReference type="SUPFAM" id="SSF52540">
    <property type="entry name" value="P-loop containing nucleoside triphosphate hydrolases"/>
    <property type="match status" value="2"/>
</dbReference>
<comment type="pathway">
    <text evidence="1">Porphyrin-containing compound metabolism; chlorophyll biosynthesis.</text>
</comment>
<evidence type="ECO:0000256" key="3">
    <source>
        <dbReference type="ARBA" id="ARBA00022490"/>
    </source>
</evidence>
<dbReference type="PANTHER" id="PTHR48102:SF3">
    <property type="entry name" value="ATP-DEPENDENT PROTEASE ATPASE SUBUNIT HSLU"/>
    <property type="match status" value="1"/>
</dbReference>
<evidence type="ECO:0000256" key="4">
    <source>
        <dbReference type="ARBA" id="ARBA00022741"/>
    </source>
</evidence>
<dbReference type="GO" id="GO:0008236">
    <property type="term" value="F:serine-type peptidase activity"/>
    <property type="evidence" value="ECO:0007669"/>
    <property type="project" value="InterPro"/>
</dbReference>
<dbReference type="GO" id="GO:0009376">
    <property type="term" value="C:HslUV protease complex"/>
    <property type="evidence" value="ECO:0007669"/>
    <property type="project" value="InterPro"/>
</dbReference>
<keyword evidence="5" id="KW-0067">ATP-binding</keyword>
<dbReference type="InterPro" id="IPR004491">
    <property type="entry name" value="HslU"/>
</dbReference>
<sequence length="1429" mass="159798">MGLTPAEIVTELDRFIVGQHKAKKAVSIALRNRCRRKNVEEPLRQEIAPKNILMIGPTGVGKTEIARRLAKLTGSPFLKVEATKFTEVGYVGRDVESIVRDLVEIAINIQKANAKKEVNIAANLKVIDRILDVLVGKSASSETREKWRAQLLNKELDNVEIELDVIDNTNPLSSGNFEIPGISGNASLGVVNISDMIGKAFGSGRTKRKKMLIKDAMIILAQEESEKLIDQEKIIQVALQLVENDGIVFIDEIDKITSRTENKGGEVSREGVQRDLLPLIEGTTVNTKYGVVDTRAFHSSKPSDLLAELQGRLPIRVELKALDKDDMVKILTEPESNLIKQYTALIATEEVELEFTNSAIEQIAVYAEDINKKIEDIGARRLHTILEHLLEDITHISSLTFSGIDIIDVDVQIQISPGIPNFTIVGLADKTIAESKERVRASLSAIAPADLIKEGSHFDLAIACAILTSMGVLPSSEMRNYLIIGELSLDGSILSVNGALPAAIGALSRDKGLICSRNNGREVAWSGNNSILAPNNLIELVNHFKGNQILTAPEAEIDNDIINYPDFKDIRGQKIAKRVLEVAASGTGKSMLAHCLPGILPKICPKEILECSTIASVAGRIENGKLSRARPFRAPHHSCSIAAMVGGGVGKRVKPGEISLAHNGVLFLDELPEFPQNVIESLRQPIETAAMNPCKCGYLGDEYKACVRAPKCGSDYQMRISGPVMDRFDLHIEVMNVGSYNIIENNVEEESSQIAIRVERARNIQQIRYNKCGIKTNNRLDGQLLIDYAMPKDNGQQLLNEASNKFQLSMRAYNRILRVARTIADLDQSDNVYKVHIAEALIDNPIISRQILFGNPDKINVRLSPDGKYISYLAPKDGVLNIWIAPLSDLTKIEVVTDDKERGIRTYEWTYNNNNILYAQDNKGDENFCIYSYNILTKETKLLTPQKGVKAHIIGITDKKPNEILIGLNDRDKKYFDIYKLNLSTLTKELMLKNEQFVGFIVDNDLQLRFASRVSDDGSVEYFQFKDDKWDLYTKVSMEDSANTNFVGFDKKGEVVYLRDSRGRNTAALKSINLTDGKSTLIAEDELADVRPFIRHPVEKTIQVVAVNYDKVRYKILDKSIKDDIEYLITFYKGNLSINRTLTLDDNIWLVAYESDIAPVKYYIYDRTKRTVKFLFNNREALSEVKLAPMLPIIIKSRDGLDLVSYITFPLNTKFDEDNKPINKIPLIIYVHGGPWVRDYWGFDAVHQWLANRNYVVLSINYRGSTGFGKDFVNAGNMEWGGKMHNDLIDGVRWAVENNIADPEKVAIMGGSYGGYAALVGMTMTPGIFACGIDVVGPSNLLTLIKSVPPYWEPMINQFKKRIGAWDTKEEREFLEQRSPLTFVDNIKNPLFIAQGAHDPRVKQAESDQIVRMKGMVLLEQKIDYLIMH</sequence>
<evidence type="ECO:0000256" key="1">
    <source>
        <dbReference type="ARBA" id="ARBA00005173"/>
    </source>
</evidence>
<name>A0A7R9L9N8_9ACAR</name>
<dbReference type="InterPro" id="IPR019489">
    <property type="entry name" value="Clp_ATPase_C"/>
</dbReference>
<reference evidence="9" key="1">
    <citation type="submission" date="2020-11" db="EMBL/GenBank/DDBJ databases">
        <authorList>
            <person name="Tran Van P."/>
        </authorList>
    </citation>
    <scope>NUCLEOTIDE SEQUENCE</scope>
</reference>
<dbReference type="Gene3D" id="1.10.8.60">
    <property type="match status" value="1"/>
</dbReference>
<evidence type="ECO:0000313" key="9">
    <source>
        <dbReference type="EMBL" id="CAD7637652.1"/>
    </source>
</evidence>
<dbReference type="SMART" id="SM01086">
    <property type="entry name" value="ClpB_D2-small"/>
    <property type="match status" value="1"/>
</dbReference>
<dbReference type="UniPathway" id="UPA00668"/>
<dbReference type="Pfam" id="PF13335">
    <property type="entry name" value="Mg_chelatase_C"/>
    <property type="match status" value="1"/>
</dbReference>
<dbReference type="InterPro" id="IPR014721">
    <property type="entry name" value="Ribsml_uS5_D2-typ_fold_subgr"/>
</dbReference>
<dbReference type="SUPFAM" id="SSF82171">
    <property type="entry name" value="DPP6 N-terminal domain-like"/>
    <property type="match status" value="1"/>
</dbReference>
<dbReference type="EMBL" id="OC914937">
    <property type="protein sequence ID" value="CAD7637652.1"/>
    <property type="molecule type" value="Genomic_DNA"/>
</dbReference>
<dbReference type="PRINTS" id="PR00830">
    <property type="entry name" value="ENDOLAPTASE"/>
</dbReference>
<dbReference type="Pfam" id="PF00004">
    <property type="entry name" value="AAA"/>
    <property type="match status" value="1"/>
</dbReference>
<dbReference type="InterPro" id="IPR027417">
    <property type="entry name" value="P-loop_NTPase"/>
</dbReference>
<dbReference type="GO" id="GO:0005524">
    <property type="term" value="F:ATP binding"/>
    <property type="evidence" value="ECO:0007669"/>
    <property type="project" value="UniProtKB-KW"/>
</dbReference>
<dbReference type="InterPro" id="IPR025158">
    <property type="entry name" value="Mg_chelat-rel_C"/>
</dbReference>
<dbReference type="Pfam" id="PF00326">
    <property type="entry name" value="Peptidase_S9"/>
    <property type="match status" value="1"/>
</dbReference>
<dbReference type="SUPFAM" id="SSF54211">
    <property type="entry name" value="Ribosomal protein S5 domain 2-like"/>
    <property type="match status" value="1"/>
</dbReference>
<evidence type="ECO:0000259" key="8">
    <source>
        <dbReference type="SMART" id="SM01086"/>
    </source>
</evidence>
<dbReference type="Pfam" id="PF01078">
    <property type="entry name" value="Mg_chelatase"/>
    <property type="match status" value="1"/>
</dbReference>
<gene>
    <name evidence="9" type="ORF">ONB1V03_LOCUS943</name>
</gene>
<dbReference type="PANTHER" id="PTHR48102">
    <property type="entry name" value="ATP-DEPENDENT CLP PROTEASE ATP-BINDING SUBUNIT CLPX-LIKE, MITOCHONDRIAL-RELATED"/>
    <property type="match status" value="1"/>
</dbReference>
<keyword evidence="6" id="KW-0143">Chaperone</keyword>
<proteinExistence type="inferred from homology"/>
<keyword evidence="10" id="KW-1185">Reference proteome</keyword>
<dbReference type="InterPro" id="IPR003959">
    <property type="entry name" value="ATPase_AAA_core"/>
</dbReference>
<dbReference type="Proteomes" id="UP000728032">
    <property type="component" value="Unassembled WGS sequence"/>
</dbReference>
<dbReference type="InterPro" id="IPR020568">
    <property type="entry name" value="Ribosomal_Su5_D2-typ_SF"/>
</dbReference>